<dbReference type="InterPro" id="IPR009646">
    <property type="entry name" value="Root_cap"/>
</dbReference>
<dbReference type="Proteomes" id="UP000796880">
    <property type="component" value="Unassembled WGS sequence"/>
</dbReference>
<protein>
    <recommendedName>
        <fullName evidence="4">Root cap</fullName>
    </recommendedName>
</protein>
<comment type="caution">
    <text evidence="2">The sequence shown here is derived from an EMBL/GenBank/DDBJ whole genome shotgun (WGS) entry which is preliminary data.</text>
</comment>
<feature type="chain" id="PRO_5035450315" description="Root cap" evidence="1">
    <location>
        <begin position="33"/>
        <end position="351"/>
    </location>
</feature>
<dbReference type="PANTHER" id="PTHR31656">
    <property type="entry name" value="ROOT CAP DOMAIN-CONTAINING PROTEIN"/>
    <property type="match status" value="1"/>
</dbReference>
<dbReference type="Pfam" id="PF06830">
    <property type="entry name" value="Root_cap"/>
    <property type="match status" value="1"/>
</dbReference>
<dbReference type="OrthoDB" id="2012063at2759"/>
<evidence type="ECO:0000256" key="1">
    <source>
        <dbReference type="SAM" id="SignalP"/>
    </source>
</evidence>
<organism evidence="2 3">
    <name type="scientific">Rhamnella rubrinervis</name>
    <dbReference type="NCBI Taxonomy" id="2594499"/>
    <lineage>
        <taxon>Eukaryota</taxon>
        <taxon>Viridiplantae</taxon>
        <taxon>Streptophyta</taxon>
        <taxon>Embryophyta</taxon>
        <taxon>Tracheophyta</taxon>
        <taxon>Spermatophyta</taxon>
        <taxon>Magnoliopsida</taxon>
        <taxon>eudicotyledons</taxon>
        <taxon>Gunneridae</taxon>
        <taxon>Pentapetalae</taxon>
        <taxon>rosids</taxon>
        <taxon>fabids</taxon>
        <taxon>Rosales</taxon>
        <taxon>Rhamnaceae</taxon>
        <taxon>rhamnoid group</taxon>
        <taxon>Rhamneae</taxon>
        <taxon>Rhamnella</taxon>
    </lineage>
</organism>
<dbReference type="EMBL" id="VOIH02000002">
    <property type="protein sequence ID" value="KAF3453629.1"/>
    <property type="molecule type" value="Genomic_DNA"/>
</dbReference>
<evidence type="ECO:0008006" key="4">
    <source>
        <dbReference type="Google" id="ProtNLM"/>
    </source>
</evidence>
<keyword evidence="3" id="KW-1185">Reference proteome</keyword>
<name>A0A8K0HL51_9ROSA</name>
<gene>
    <name evidence="2" type="ORF">FNV43_RR04070</name>
</gene>
<accession>A0A8K0HL51</accession>
<keyword evidence="1" id="KW-0732">Signal</keyword>
<evidence type="ECO:0000313" key="3">
    <source>
        <dbReference type="Proteomes" id="UP000796880"/>
    </source>
</evidence>
<reference evidence="2" key="1">
    <citation type="submission" date="2020-03" db="EMBL/GenBank/DDBJ databases">
        <title>A high-quality chromosome-level genome assembly of a woody plant with both climbing and erect habits, Rhamnella rubrinervis.</title>
        <authorList>
            <person name="Lu Z."/>
            <person name="Yang Y."/>
            <person name="Zhu X."/>
            <person name="Sun Y."/>
        </authorList>
    </citation>
    <scope>NUCLEOTIDE SEQUENCE</scope>
    <source>
        <strain evidence="2">BYM</strain>
        <tissue evidence="2">Leaf</tissue>
    </source>
</reference>
<feature type="signal peptide" evidence="1">
    <location>
        <begin position="1"/>
        <end position="32"/>
    </location>
</feature>
<dbReference type="AlphaFoldDB" id="A0A8K0HL51"/>
<evidence type="ECO:0000313" key="2">
    <source>
        <dbReference type="EMBL" id="KAF3453629.1"/>
    </source>
</evidence>
<sequence length="351" mass="38853">MKIFFSKSSSSSSLLIILLIVFVSGLVLQIQAAGTKLETMTCYKKGPCFLKKIKCPKECPLTSPNDPQAKICSVNCNSPKCEAQCRKRKPNCNGPGSACLDPRFIGGDGIVFYFHGKKNEHFSLVSDKNLQINARFIGLRPQGRNRDYTWIQALGILFDSNTFSLEATPAATWDDQEDHLKFSYNGQELVVPKGHLSSWTCQETRLKVERSSSKNSVTVTIPEVAEISVNVVPVTKEDDRIHNYQIPSDDCFAHLEVQFRFYGLSSNVEGVLGRTYQPDFQNPAKPGVAMPVVGGEDKYRTTSLFSADCSACVFSPEEVEPEQKESSSVMEYGMLDCRGRATGGNGIVCRK</sequence>
<proteinExistence type="predicted"/>